<dbReference type="AlphaFoldDB" id="A0A834TX87"/>
<accession>A0A834TX87</accession>
<comment type="caution">
    <text evidence="1">The sequence shown here is derived from an EMBL/GenBank/DDBJ whole genome shotgun (WGS) entry which is preliminary data.</text>
</comment>
<organism evidence="1 2">
    <name type="scientific">Senna tora</name>
    <dbReference type="NCBI Taxonomy" id="362788"/>
    <lineage>
        <taxon>Eukaryota</taxon>
        <taxon>Viridiplantae</taxon>
        <taxon>Streptophyta</taxon>
        <taxon>Embryophyta</taxon>
        <taxon>Tracheophyta</taxon>
        <taxon>Spermatophyta</taxon>
        <taxon>Magnoliopsida</taxon>
        <taxon>eudicotyledons</taxon>
        <taxon>Gunneridae</taxon>
        <taxon>Pentapetalae</taxon>
        <taxon>rosids</taxon>
        <taxon>fabids</taxon>
        <taxon>Fabales</taxon>
        <taxon>Fabaceae</taxon>
        <taxon>Caesalpinioideae</taxon>
        <taxon>Cassia clade</taxon>
        <taxon>Senna</taxon>
    </lineage>
</organism>
<sequence>MENYTKDTLFQVRPNSTVKRLLSKIKLNKSMGEQSFINDNDAKTPLAVAFTHTL</sequence>
<protein>
    <submittedName>
        <fullName evidence="1">Uncharacterized protein</fullName>
    </submittedName>
</protein>
<evidence type="ECO:0000313" key="2">
    <source>
        <dbReference type="Proteomes" id="UP000634136"/>
    </source>
</evidence>
<reference evidence="1" key="1">
    <citation type="submission" date="2020-09" db="EMBL/GenBank/DDBJ databases">
        <title>Genome-Enabled Discovery of Anthraquinone Biosynthesis in Senna tora.</title>
        <authorList>
            <person name="Kang S.-H."/>
            <person name="Pandey R.P."/>
            <person name="Lee C.-M."/>
            <person name="Sim J.-S."/>
            <person name="Jeong J.-T."/>
            <person name="Choi B.-S."/>
            <person name="Jung M."/>
            <person name="Ginzburg D."/>
            <person name="Zhao K."/>
            <person name="Won S.Y."/>
            <person name="Oh T.-J."/>
            <person name="Yu Y."/>
            <person name="Kim N.-H."/>
            <person name="Lee O.R."/>
            <person name="Lee T.-H."/>
            <person name="Bashyal P."/>
            <person name="Kim T.-S."/>
            <person name="Lee W.-H."/>
            <person name="Kawkins C."/>
            <person name="Kim C.-K."/>
            <person name="Kim J.S."/>
            <person name="Ahn B.O."/>
            <person name="Rhee S.Y."/>
            <person name="Sohng J.K."/>
        </authorList>
    </citation>
    <scope>NUCLEOTIDE SEQUENCE</scope>
    <source>
        <tissue evidence="1">Leaf</tissue>
    </source>
</reference>
<keyword evidence="2" id="KW-1185">Reference proteome</keyword>
<dbReference type="EMBL" id="JAAIUW010000005">
    <property type="protein sequence ID" value="KAF7829832.1"/>
    <property type="molecule type" value="Genomic_DNA"/>
</dbReference>
<name>A0A834TX87_9FABA</name>
<gene>
    <name evidence="1" type="ORF">G2W53_012165</name>
</gene>
<dbReference type="Proteomes" id="UP000634136">
    <property type="component" value="Unassembled WGS sequence"/>
</dbReference>
<evidence type="ECO:0000313" key="1">
    <source>
        <dbReference type="EMBL" id="KAF7829832.1"/>
    </source>
</evidence>
<proteinExistence type="predicted"/>